<organism evidence="1 2">
    <name type="scientific">Paractinoplanes toevensis</name>
    <dbReference type="NCBI Taxonomy" id="571911"/>
    <lineage>
        <taxon>Bacteria</taxon>
        <taxon>Bacillati</taxon>
        <taxon>Actinomycetota</taxon>
        <taxon>Actinomycetes</taxon>
        <taxon>Micromonosporales</taxon>
        <taxon>Micromonosporaceae</taxon>
        <taxon>Paractinoplanes</taxon>
    </lineage>
</organism>
<dbReference type="Proteomes" id="UP000677082">
    <property type="component" value="Unassembled WGS sequence"/>
</dbReference>
<gene>
    <name evidence="1" type="ORF">Ato02nite_071730</name>
</gene>
<name>A0A919TJ35_9ACTN</name>
<dbReference type="AlphaFoldDB" id="A0A919TJ35"/>
<comment type="caution">
    <text evidence="1">The sequence shown here is derived from an EMBL/GenBank/DDBJ whole genome shotgun (WGS) entry which is preliminary data.</text>
</comment>
<keyword evidence="2" id="KW-1185">Reference proteome</keyword>
<dbReference type="EMBL" id="BOQN01000092">
    <property type="protein sequence ID" value="GIM95380.1"/>
    <property type="molecule type" value="Genomic_DNA"/>
</dbReference>
<evidence type="ECO:0000313" key="2">
    <source>
        <dbReference type="Proteomes" id="UP000677082"/>
    </source>
</evidence>
<reference evidence="1 2" key="1">
    <citation type="submission" date="2021-03" db="EMBL/GenBank/DDBJ databases">
        <title>Whole genome shotgun sequence of Actinoplanes toevensis NBRC 105298.</title>
        <authorList>
            <person name="Komaki H."/>
            <person name="Tamura T."/>
        </authorList>
    </citation>
    <scope>NUCLEOTIDE SEQUENCE [LARGE SCALE GENOMIC DNA]</scope>
    <source>
        <strain evidence="1 2">NBRC 105298</strain>
    </source>
</reference>
<dbReference type="RefSeq" id="WP_213011102.1">
    <property type="nucleotide sequence ID" value="NZ_BOQN01000092.1"/>
</dbReference>
<proteinExistence type="predicted"/>
<evidence type="ECO:0000313" key="1">
    <source>
        <dbReference type="EMBL" id="GIM95380.1"/>
    </source>
</evidence>
<accession>A0A919TJ35</accession>
<sequence length="230" mass="25976">MDALLKQVLDANGGLDHLRSLSTLRATITYGGPFWAAKGHPDLVGADDTEADLRRPRLTRRQRSTGRSTTWDGSLAAFEGLEHPRASFAGFGVETPWNLAQILYFRSYATWHYLVEPELFSWPGVEAREAEPWTEGGETWRVLAVTYPESIAVHSRTQRYYYDDKSHLRRLDYAPEVNGDVPVAHYIRADERINGVLVPTSRHIHLRNPDGSADLSWTPITVDLHDIVIA</sequence>
<protein>
    <submittedName>
        <fullName evidence="1">Uncharacterized protein</fullName>
    </submittedName>
</protein>